<evidence type="ECO:0000313" key="1">
    <source>
        <dbReference type="EMBL" id="TNM92433.1"/>
    </source>
</evidence>
<dbReference type="Proteomes" id="UP000516260">
    <property type="component" value="Chromosome 21"/>
</dbReference>
<comment type="caution">
    <text evidence="1">The sequence shown here is derived from an EMBL/GenBank/DDBJ whole genome shotgun (WGS) entry which is preliminary data.</text>
</comment>
<gene>
    <name evidence="1" type="ORF">fugu_019445</name>
</gene>
<name>A0A4Z2BJE9_9TELE</name>
<keyword evidence="2" id="KW-1185">Reference proteome</keyword>
<evidence type="ECO:0000313" key="2">
    <source>
        <dbReference type="Proteomes" id="UP000516260"/>
    </source>
</evidence>
<organism evidence="1 2">
    <name type="scientific">Takifugu bimaculatus</name>
    <dbReference type="NCBI Taxonomy" id="433685"/>
    <lineage>
        <taxon>Eukaryota</taxon>
        <taxon>Metazoa</taxon>
        <taxon>Chordata</taxon>
        <taxon>Craniata</taxon>
        <taxon>Vertebrata</taxon>
        <taxon>Euteleostomi</taxon>
        <taxon>Actinopterygii</taxon>
        <taxon>Neopterygii</taxon>
        <taxon>Teleostei</taxon>
        <taxon>Neoteleostei</taxon>
        <taxon>Acanthomorphata</taxon>
        <taxon>Eupercaria</taxon>
        <taxon>Tetraodontiformes</taxon>
        <taxon>Tetradontoidea</taxon>
        <taxon>Tetraodontidae</taxon>
        <taxon>Takifugu</taxon>
    </lineage>
</organism>
<dbReference type="EMBL" id="SWLE01000014">
    <property type="protein sequence ID" value="TNM92433.1"/>
    <property type="molecule type" value="Genomic_DNA"/>
</dbReference>
<sequence length="100" mass="11144">MRSNSFFSFVPTDPIIFLLLTIAHEQPARQTDRLNFTTVSGYSQCSYNSLTVPFVPYLSPAGSNSGSKCPKKDHNKVEFPFEMQELIPPVPPLSHQASVL</sequence>
<dbReference type="AlphaFoldDB" id="A0A4Z2BJE9"/>
<accession>A0A4Z2BJE9</accession>
<reference evidence="1 2" key="1">
    <citation type="submission" date="2019-04" db="EMBL/GenBank/DDBJ databases">
        <title>The sequence and de novo assembly of Takifugu bimaculatus genome using PacBio and Hi-C technologies.</title>
        <authorList>
            <person name="Xu P."/>
            <person name="Liu B."/>
            <person name="Zhou Z."/>
        </authorList>
    </citation>
    <scope>NUCLEOTIDE SEQUENCE [LARGE SCALE GENOMIC DNA]</scope>
    <source>
        <strain evidence="1">TB-2018</strain>
        <tissue evidence="1">Muscle</tissue>
    </source>
</reference>
<proteinExistence type="predicted"/>
<protein>
    <submittedName>
        <fullName evidence="1">Uncharacterized protein</fullName>
    </submittedName>
</protein>